<dbReference type="SUPFAM" id="SSF82171">
    <property type="entry name" value="DPP6 N-terminal domain-like"/>
    <property type="match status" value="1"/>
</dbReference>
<sequence>MKKLFFTSITILCLGFFAFLNKTVDMTIARTITIDSLGACQGISYQNGRIFLYGDREVGIIREFKLVGDSLTYINKEYKLTQDGEDVINHPTGIAYNGTGPTFMGNSIRLNKEGTKWRAVIYCINWKGLLKTGTLDGNLMNTIDDDACIQGTRPEYVKYNNKWYVATADYGNNGNEIRLYDPEVLRAASKTSEKGVLYKKFTCTAWVQNLHWIASKNTLVLIQNQKEGRMWRFTYIDLKKSIETGTQQVIREINIDGKQDELEGFSFLGDAGKGIAVSSSRKNNVTFTNTSW</sequence>
<evidence type="ECO:0000313" key="1">
    <source>
        <dbReference type="EMBL" id="MBB6127717.1"/>
    </source>
</evidence>
<gene>
    <name evidence="1" type="ORF">HDF22_001825</name>
</gene>
<protein>
    <recommendedName>
        <fullName evidence="3">Glutamine cyclotransferase</fullName>
    </recommendedName>
</protein>
<dbReference type="EMBL" id="JACHCA010000004">
    <property type="protein sequence ID" value="MBB6127717.1"/>
    <property type="molecule type" value="Genomic_DNA"/>
</dbReference>
<accession>A0A841JA76</accession>
<proteinExistence type="predicted"/>
<dbReference type="RefSeq" id="WP_183586995.1">
    <property type="nucleotide sequence ID" value="NZ_JACHCA010000004.1"/>
</dbReference>
<organism evidence="1 2">
    <name type="scientific">Mucilaginibacter lappiensis</name>
    <dbReference type="NCBI Taxonomy" id="354630"/>
    <lineage>
        <taxon>Bacteria</taxon>
        <taxon>Pseudomonadati</taxon>
        <taxon>Bacteroidota</taxon>
        <taxon>Sphingobacteriia</taxon>
        <taxon>Sphingobacteriales</taxon>
        <taxon>Sphingobacteriaceae</taxon>
        <taxon>Mucilaginibacter</taxon>
    </lineage>
</organism>
<dbReference type="Proteomes" id="UP000548326">
    <property type="component" value="Unassembled WGS sequence"/>
</dbReference>
<comment type="caution">
    <text evidence="1">The sequence shown here is derived from an EMBL/GenBank/DDBJ whole genome shotgun (WGS) entry which is preliminary data.</text>
</comment>
<reference evidence="1 2" key="1">
    <citation type="submission" date="2020-08" db="EMBL/GenBank/DDBJ databases">
        <title>Genomic Encyclopedia of Type Strains, Phase IV (KMG-V): Genome sequencing to study the core and pangenomes of soil and plant-associated prokaryotes.</title>
        <authorList>
            <person name="Whitman W."/>
        </authorList>
    </citation>
    <scope>NUCLEOTIDE SEQUENCE [LARGE SCALE GENOMIC DNA]</scope>
    <source>
        <strain evidence="1 2">MP601</strain>
    </source>
</reference>
<evidence type="ECO:0008006" key="3">
    <source>
        <dbReference type="Google" id="ProtNLM"/>
    </source>
</evidence>
<dbReference type="AlphaFoldDB" id="A0A841JA76"/>
<name>A0A841JA76_9SPHI</name>
<evidence type="ECO:0000313" key="2">
    <source>
        <dbReference type="Proteomes" id="UP000548326"/>
    </source>
</evidence>